<gene>
    <name evidence="8" type="ORF">A9F13_03g02563</name>
</gene>
<dbReference type="SUPFAM" id="SSF49899">
    <property type="entry name" value="Concanavalin A-like lectins/glucanases"/>
    <property type="match status" value="1"/>
</dbReference>
<evidence type="ECO:0000256" key="1">
    <source>
        <dbReference type="ARBA" id="ARBA00004167"/>
    </source>
</evidence>
<sequence>MLHFLLRTSVLAGAVAGYPIRRLHDAEFGVSAHSDRPRTGSAVFVVSIVLLSVSAFAVLVAVTTCLVVTRRRRRALVGQEDDNQAYLELNSEEQELYFQSKEYLEANPYYRGELTLSQNLSIQEKGIRAWEFVKDAMLTSNDLLIVNKFELNFFKNFECSTSTNLPIPTANDVYYFESKIYSLPDPDSTLISIGMGVKPYPWFRLPGRHMHSISYDSDGYRRHNQPFEFKNDPPFPKLIEGDVVGIGYRVNSGTVFFTRNGKKLSESKIGGHIKNFKIPQHGQLYPIIGANNLCSVHVNIGQLGYVFIEGNVRKWRFAPLEGNGPAPPAYQKFNADILLERSEIDEDNDLADRINDFPPDFWDVNAGRSEDLSESGKFSYNAYSDASDDERITMNSLIPHEPPGYDSDGLSADSDEQEPSSSHSRLEPETEENVANHESEGPEPAIDSSAERPESPLHDFATNSQRKHPEAENMNTNAGSGENPAVDSLGNRTTDPVLEDQAAESQTKDPASESHTKVHTNVEDRPSDSENAGEQSGGLRDSSGTHTEGQTQNRAVGNDTPQE</sequence>
<dbReference type="EMBL" id="LYUB02000003">
    <property type="protein sequence ID" value="OVF10112.1"/>
    <property type="molecule type" value="Genomic_DNA"/>
</dbReference>
<dbReference type="Gene3D" id="2.60.120.920">
    <property type="match status" value="1"/>
</dbReference>
<keyword evidence="2 6" id="KW-0812">Transmembrane</keyword>
<dbReference type="AlphaFoldDB" id="A0AA91T3D5"/>
<feature type="compositionally biased region" description="Basic and acidic residues" evidence="5">
    <location>
        <begin position="424"/>
        <end position="440"/>
    </location>
</feature>
<feature type="compositionally biased region" description="Polar residues" evidence="5">
    <location>
        <begin position="542"/>
        <end position="563"/>
    </location>
</feature>
<evidence type="ECO:0000256" key="3">
    <source>
        <dbReference type="ARBA" id="ARBA00022989"/>
    </source>
</evidence>
<reference evidence="8 9" key="1">
    <citation type="submission" date="2017-04" db="EMBL/GenBank/DDBJ databases">
        <title>Draft genome of the yeast Clavispora lusitaniae type strain CBS 6936.</title>
        <authorList>
            <person name="Durrens P."/>
            <person name="Klopp C."/>
            <person name="Biteau N."/>
            <person name="Fitton-Ouhabi V."/>
            <person name="Dementhon K."/>
            <person name="Accoceberry I."/>
            <person name="Sherman D.J."/>
            <person name="Noel T."/>
        </authorList>
    </citation>
    <scope>NUCLEOTIDE SEQUENCE [LARGE SCALE GENOMIC DNA]</scope>
    <source>
        <strain evidence="8 9">CBS 6936</strain>
    </source>
</reference>
<dbReference type="InterPro" id="IPR043136">
    <property type="entry name" value="B30.2/SPRY_sf"/>
</dbReference>
<dbReference type="PANTHER" id="PTHR12864">
    <property type="entry name" value="RAN BINDING PROTEIN 9-RELATED"/>
    <property type="match status" value="1"/>
</dbReference>
<dbReference type="CDD" id="cd12910">
    <property type="entry name" value="SPRY_SSH4_like"/>
    <property type="match status" value="1"/>
</dbReference>
<evidence type="ECO:0000259" key="7">
    <source>
        <dbReference type="PROSITE" id="PS50188"/>
    </source>
</evidence>
<evidence type="ECO:0000256" key="4">
    <source>
        <dbReference type="ARBA" id="ARBA00023136"/>
    </source>
</evidence>
<evidence type="ECO:0000313" key="9">
    <source>
        <dbReference type="Proteomes" id="UP000195602"/>
    </source>
</evidence>
<dbReference type="PROSITE" id="PS50188">
    <property type="entry name" value="B302_SPRY"/>
    <property type="match status" value="1"/>
</dbReference>
<feature type="compositionally biased region" description="Basic and acidic residues" evidence="5">
    <location>
        <begin position="506"/>
        <end position="528"/>
    </location>
</feature>
<proteinExistence type="predicted"/>
<dbReference type="Pfam" id="PF00622">
    <property type="entry name" value="SPRY"/>
    <property type="match status" value="1"/>
</dbReference>
<keyword evidence="4 6" id="KW-0472">Membrane</keyword>
<feature type="domain" description="B30.2/SPRY" evidence="7">
    <location>
        <begin position="112"/>
        <end position="305"/>
    </location>
</feature>
<comment type="caution">
    <text evidence="8">The sequence shown here is derived from an EMBL/GenBank/DDBJ whole genome shotgun (WGS) entry which is preliminary data.</text>
</comment>
<comment type="subcellular location">
    <subcellularLocation>
        <location evidence="1">Membrane</location>
        <topology evidence="1">Single-pass membrane protein</topology>
    </subcellularLocation>
</comment>
<name>A0AA91T3D5_CLALS</name>
<dbReference type="InterPro" id="IPR050618">
    <property type="entry name" value="Ubq-SigPath_Reg"/>
</dbReference>
<evidence type="ECO:0000256" key="2">
    <source>
        <dbReference type="ARBA" id="ARBA00022692"/>
    </source>
</evidence>
<organism evidence="8 9">
    <name type="scientific">Clavispora lusitaniae</name>
    <name type="common">Candida lusitaniae</name>
    <dbReference type="NCBI Taxonomy" id="36911"/>
    <lineage>
        <taxon>Eukaryota</taxon>
        <taxon>Fungi</taxon>
        <taxon>Dikarya</taxon>
        <taxon>Ascomycota</taxon>
        <taxon>Saccharomycotina</taxon>
        <taxon>Pichiomycetes</taxon>
        <taxon>Metschnikowiaceae</taxon>
        <taxon>Clavispora</taxon>
    </lineage>
</organism>
<protein>
    <submittedName>
        <fullName evidence="8">Component of the endosome-vacuole trafficking pathway</fullName>
    </submittedName>
</protein>
<evidence type="ECO:0000256" key="6">
    <source>
        <dbReference type="SAM" id="Phobius"/>
    </source>
</evidence>
<dbReference type="KEGG" id="clus:A9F13_03g02563"/>
<dbReference type="GO" id="GO:0016020">
    <property type="term" value="C:membrane"/>
    <property type="evidence" value="ECO:0007669"/>
    <property type="project" value="UniProtKB-SubCell"/>
</dbReference>
<keyword evidence="3 6" id="KW-1133">Transmembrane helix</keyword>
<dbReference type="InterPro" id="IPR013320">
    <property type="entry name" value="ConA-like_dom_sf"/>
</dbReference>
<evidence type="ECO:0000313" key="8">
    <source>
        <dbReference type="EMBL" id="OVF10112.1"/>
    </source>
</evidence>
<dbReference type="Proteomes" id="UP000195602">
    <property type="component" value="Unassembled WGS sequence"/>
</dbReference>
<dbReference type="InterPro" id="IPR003877">
    <property type="entry name" value="SPRY_dom"/>
</dbReference>
<feature type="transmembrane region" description="Helical" evidence="6">
    <location>
        <begin position="41"/>
        <end position="68"/>
    </location>
</feature>
<dbReference type="InterPro" id="IPR001870">
    <property type="entry name" value="B30.2/SPRY"/>
</dbReference>
<feature type="region of interest" description="Disordered" evidence="5">
    <location>
        <begin position="395"/>
        <end position="563"/>
    </location>
</feature>
<accession>A0AA91T3D5</accession>
<dbReference type="SMART" id="SM00449">
    <property type="entry name" value="SPRY"/>
    <property type="match status" value="1"/>
</dbReference>
<evidence type="ECO:0000256" key="5">
    <source>
        <dbReference type="SAM" id="MobiDB-lite"/>
    </source>
</evidence>
<dbReference type="InterPro" id="IPR035780">
    <property type="entry name" value="SPRY_Ssh4-like"/>
</dbReference>